<feature type="compositionally biased region" description="Low complexity" evidence="1">
    <location>
        <begin position="75"/>
        <end position="88"/>
    </location>
</feature>
<evidence type="ECO:0000313" key="3">
    <source>
        <dbReference type="EMBL" id="PKI79343.1"/>
    </source>
</evidence>
<feature type="region of interest" description="Disordered" evidence="1">
    <location>
        <begin position="53"/>
        <end position="97"/>
    </location>
</feature>
<organism evidence="3 4">
    <name type="scientific">Punica granatum</name>
    <name type="common">Pomegranate</name>
    <dbReference type="NCBI Taxonomy" id="22663"/>
    <lineage>
        <taxon>Eukaryota</taxon>
        <taxon>Viridiplantae</taxon>
        <taxon>Streptophyta</taxon>
        <taxon>Embryophyta</taxon>
        <taxon>Tracheophyta</taxon>
        <taxon>Spermatophyta</taxon>
        <taxon>Magnoliopsida</taxon>
        <taxon>eudicotyledons</taxon>
        <taxon>Gunneridae</taxon>
        <taxon>Pentapetalae</taxon>
        <taxon>rosids</taxon>
        <taxon>malvids</taxon>
        <taxon>Myrtales</taxon>
        <taxon>Lythraceae</taxon>
        <taxon>Punica</taxon>
    </lineage>
</organism>
<reference evidence="3 4" key="1">
    <citation type="submission" date="2017-11" db="EMBL/GenBank/DDBJ databases">
        <title>De-novo sequencing of pomegranate (Punica granatum L.) genome.</title>
        <authorList>
            <person name="Akparov Z."/>
            <person name="Amiraslanov A."/>
            <person name="Hajiyeva S."/>
            <person name="Abbasov M."/>
            <person name="Kaur K."/>
            <person name="Hamwieh A."/>
            <person name="Solovyev V."/>
            <person name="Salamov A."/>
            <person name="Braich B."/>
            <person name="Kosarev P."/>
            <person name="Mahmoud A."/>
            <person name="Hajiyev E."/>
            <person name="Babayeva S."/>
            <person name="Izzatullayeva V."/>
            <person name="Mammadov A."/>
            <person name="Mammadov A."/>
            <person name="Sharifova S."/>
            <person name="Ojaghi J."/>
            <person name="Eynullazada K."/>
            <person name="Bayramov B."/>
            <person name="Abdulazimova A."/>
            <person name="Shahmuradov I."/>
        </authorList>
    </citation>
    <scope>NUCLEOTIDE SEQUENCE [LARGE SCALE GENOMIC DNA]</scope>
    <source>
        <strain evidence="4">cv. AG2017</strain>
        <tissue evidence="3">Leaf</tissue>
    </source>
</reference>
<evidence type="ECO:0000313" key="4">
    <source>
        <dbReference type="Proteomes" id="UP000233551"/>
    </source>
</evidence>
<sequence>MVEEFNALLQNGTWSLVLPPPQANVVGSTWKFRIKYRADGSIDRYKARLVAQGFHQQSGKPVTSQPVRAPNSPVRTRPTARPAPSDTAQSASIGPIQ</sequence>
<evidence type="ECO:0000259" key="2">
    <source>
        <dbReference type="Pfam" id="PF07727"/>
    </source>
</evidence>
<gene>
    <name evidence="3" type="ORF">CRG98_000288</name>
</gene>
<dbReference type="Proteomes" id="UP000233551">
    <property type="component" value="Unassembled WGS sequence"/>
</dbReference>
<dbReference type="EMBL" id="PGOL01000010">
    <property type="protein sequence ID" value="PKI79343.1"/>
    <property type="molecule type" value="Genomic_DNA"/>
</dbReference>
<dbReference type="Pfam" id="PF07727">
    <property type="entry name" value="RVT_2"/>
    <property type="match status" value="1"/>
</dbReference>
<evidence type="ECO:0000256" key="1">
    <source>
        <dbReference type="SAM" id="MobiDB-lite"/>
    </source>
</evidence>
<accession>A0A2I0LFA7</accession>
<proteinExistence type="predicted"/>
<comment type="caution">
    <text evidence="3">The sequence shown here is derived from an EMBL/GenBank/DDBJ whole genome shotgun (WGS) entry which is preliminary data.</text>
</comment>
<dbReference type="STRING" id="22663.A0A2I0LFA7"/>
<keyword evidence="4" id="KW-1185">Reference proteome</keyword>
<dbReference type="InterPro" id="IPR013103">
    <property type="entry name" value="RVT_2"/>
</dbReference>
<protein>
    <recommendedName>
        <fullName evidence="2">Reverse transcriptase Ty1/copia-type domain-containing protein</fullName>
    </recommendedName>
</protein>
<dbReference type="AlphaFoldDB" id="A0A2I0LFA7"/>
<name>A0A2I0LFA7_PUNGR</name>
<feature type="domain" description="Reverse transcriptase Ty1/copia-type" evidence="2">
    <location>
        <begin position="11"/>
        <end position="61"/>
    </location>
</feature>
<feature type="compositionally biased region" description="Polar residues" evidence="1">
    <location>
        <begin position="54"/>
        <end position="66"/>
    </location>
</feature>